<dbReference type="OrthoDB" id="8404680at2"/>
<keyword evidence="3" id="KW-0808">Transferase</keyword>
<organism evidence="5 6">
    <name type="scientific">Haematobacter genomosp. 1</name>
    <dbReference type="NCBI Taxonomy" id="366618"/>
    <lineage>
        <taxon>Bacteria</taxon>
        <taxon>Pseudomonadati</taxon>
        <taxon>Pseudomonadota</taxon>
        <taxon>Alphaproteobacteria</taxon>
        <taxon>Rhodobacterales</taxon>
        <taxon>Paracoccaceae</taxon>
        <taxon>Haematobacter</taxon>
    </lineage>
</organism>
<comment type="similarity">
    <text evidence="1">Belongs to the glycosyltransferase 2 family.</text>
</comment>
<dbReference type="EMBL" id="NIPW01000040">
    <property type="protein sequence ID" value="OWJ75343.1"/>
    <property type="molecule type" value="Genomic_DNA"/>
</dbReference>
<protein>
    <recommendedName>
        <fullName evidence="4">Glycosyltransferase 2-like domain-containing protein</fullName>
    </recommendedName>
</protein>
<dbReference type="Gene3D" id="3.90.550.10">
    <property type="entry name" value="Spore Coat Polysaccharide Biosynthesis Protein SpsA, Chain A"/>
    <property type="match status" value="1"/>
</dbReference>
<keyword evidence="2" id="KW-0328">Glycosyltransferase</keyword>
<accession>A0A212A7J6</accession>
<dbReference type="Proteomes" id="UP000196878">
    <property type="component" value="Unassembled WGS sequence"/>
</dbReference>
<dbReference type="GO" id="GO:0016757">
    <property type="term" value="F:glycosyltransferase activity"/>
    <property type="evidence" value="ECO:0007669"/>
    <property type="project" value="UniProtKB-KW"/>
</dbReference>
<dbReference type="PANTHER" id="PTHR43179">
    <property type="entry name" value="RHAMNOSYLTRANSFERASE WBBL"/>
    <property type="match status" value="1"/>
</dbReference>
<evidence type="ECO:0000259" key="4">
    <source>
        <dbReference type="Pfam" id="PF00535"/>
    </source>
</evidence>
<reference evidence="5 6" key="1">
    <citation type="submission" date="2016-12" db="EMBL/GenBank/DDBJ databases">
        <title>Comparison of Traditional DNA-DNA Hybridization with In Silico Genomic Analysis.</title>
        <authorList>
            <person name="Nicholson A.C."/>
            <person name="Humrighouse B.W."/>
            <person name="Graziano J."/>
            <person name="Lasker B."/>
            <person name="Whitney A.M."/>
            <person name="Mcquiston J.R."/>
        </authorList>
    </citation>
    <scope>NUCLEOTIDE SEQUENCE [LARGE SCALE GENOMIC DNA]</scope>
    <source>
        <strain evidence="5 6">H2240</strain>
    </source>
</reference>
<evidence type="ECO:0000313" key="5">
    <source>
        <dbReference type="EMBL" id="OWJ75343.1"/>
    </source>
</evidence>
<evidence type="ECO:0000313" key="6">
    <source>
        <dbReference type="Proteomes" id="UP000196878"/>
    </source>
</evidence>
<sequence>MYRGLPMRGRTSARAARLMDFDVVVATRNRPDALELCLPLLIGQSRRPSRIIVVDSSDDAAPVADLVERLRPQSDVPLRLMRSAKGLTRQRNLGLTEVTAPVVFFPDDDSLCHPGTTEALLRIYERDGEEMIAGVRCVDAPEPPPGIDLGRSYQISDAHRSEARMKRLRHRLERGIADRNPFPAMGNALADLVPAPDWLEEEDAVKVGWMTGYLMSFRTAAIRPSGFEEAFAGYGLFEDIDASFQAMRFGALVAARRARVYHHRAPAGRPDPYHHAAMSILNRGLIFAKQFGSGRLAPAQVADIRARTYSYARLRMMGLLPRIRSAEARAELKGTRDALRALDQLLKLPPDRLGEGYLRLARDLGIG</sequence>
<evidence type="ECO:0000256" key="2">
    <source>
        <dbReference type="ARBA" id="ARBA00022676"/>
    </source>
</evidence>
<feature type="domain" description="Glycosyltransferase 2-like" evidence="4">
    <location>
        <begin position="23"/>
        <end position="141"/>
    </location>
</feature>
<dbReference type="PANTHER" id="PTHR43179:SF12">
    <property type="entry name" value="GALACTOFURANOSYLTRANSFERASE GLFT2"/>
    <property type="match status" value="1"/>
</dbReference>
<comment type="caution">
    <text evidence="5">The sequence shown here is derived from an EMBL/GenBank/DDBJ whole genome shotgun (WGS) entry which is preliminary data.</text>
</comment>
<dbReference type="InterPro" id="IPR029044">
    <property type="entry name" value="Nucleotide-diphossugar_trans"/>
</dbReference>
<proteinExistence type="inferred from homology"/>
<keyword evidence="6" id="KW-1185">Reference proteome</keyword>
<evidence type="ECO:0000256" key="1">
    <source>
        <dbReference type="ARBA" id="ARBA00006739"/>
    </source>
</evidence>
<evidence type="ECO:0000256" key="3">
    <source>
        <dbReference type="ARBA" id="ARBA00022679"/>
    </source>
</evidence>
<dbReference type="SUPFAM" id="SSF53448">
    <property type="entry name" value="Nucleotide-diphospho-sugar transferases"/>
    <property type="match status" value="1"/>
</dbReference>
<name>A0A212A7J6_9RHOB</name>
<dbReference type="AlphaFoldDB" id="A0A212A7J6"/>
<dbReference type="Pfam" id="PF00535">
    <property type="entry name" value="Glycos_transf_2"/>
    <property type="match status" value="1"/>
</dbReference>
<dbReference type="InterPro" id="IPR001173">
    <property type="entry name" value="Glyco_trans_2-like"/>
</dbReference>
<gene>
    <name evidence="5" type="ORF">CDV49_17420</name>
</gene>
<dbReference type="CDD" id="cd00761">
    <property type="entry name" value="Glyco_tranf_GTA_type"/>
    <property type="match status" value="1"/>
</dbReference>